<comment type="caution">
    <text evidence="2">The sequence shown here is derived from an EMBL/GenBank/DDBJ whole genome shotgun (WGS) entry which is preliminary data.</text>
</comment>
<evidence type="ECO:0000313" key="2">
    <source>
        <dbReference type="EMBL" id="KUO16962.1"/>
    </source>
</evidence>
<organism evidence="2 3">
    <name type="scientific">Streptomyces dysideae</name>
    <dbReference type="NCBI Taxonomy" id="909626"/>
    <lineage>
        <taxon>Bacteria</taxon>
        <taxon>Bacillati</taxon>
        <taxon>Actinomycetota</taxon>
        <taxon>Actinomycetes</taxon>
        <taxon>Kitasatosporales</taxon>
        <taxon>Streptomycetaceae</taxon>
        <taxon>Streptomyces</taxon>
    </lineage>
</organism>
<accession>A0A101UU88</accession>
<name>A0A101UU88_9ACTN</name>
<protein>
    <submittedName>
        <fullName evidence="2">Uncharacterized protein</fullName>
    </submittedName>
</protein>
<feature type="region of interest" description="Disordered" evidence="1">
    <location>
        <begin position="1"/>
        <end position="37"/>
    </location>
</feature>
<feature type="compositionally biased region" description="Polar residues" evidence="1">
    <location>
        <begin position="1"/>
        <end position="27"/>
    </location>
</feature>
<gene>
    <name evidence="2" type="ORF">AQJ91_33675</name>
</gene>
<dbReference type="Proteomes" id="UP000053260">
    <property type="component" value="Unassembled WGS sequence"/>
</dbReference>
<keyword evidence="3" id="KW-1185">Reference proteome</keyword>
<proteinExistence type="predicted"/>
<sequence>MSGTGQADSASPPTVTAETGTGLQSSSSERRQEKDAASYFAASASAALAQCHQVDGLLLLRRLE</sequence>
<dbReference type="AlphaFoldDB" id="A0A101UU88"/>
<evidence type="ECO:0000256" key="1">
    <source>
        <dbReference type="SAM" id="MobiDB-lite"/>
    </source>
</evidence>
<dbReference type="EMBL" id="LMXB01000082">
    <property type="protein sequence ID" value="KUO16962.1"/>
    <property type="molecule type" value="Genomic_DNA"/>
</dbReference>
<evidence type="ECO:0000313" key="3">
    <source>
        <dbReference type="Proteomes" id="UP000053260"/>
    </source>
</evidence>
<reference evidence="2 3" key="1">
    <citation type="submission" date="2015-10" db="EMBL/GenBank/DDBJ databases">
        <title>Draft genome sequence of Streptomyces sp. RV15, isolated from a marine sponge.</title>
        <authorList>
            <person name="Ruckert C."/>
            <person name="Abdelmohsen U.R."/>
            <person name="Winkler A."/>
            <person name="Hentschel U."/>
            <person name="Kalinowski J."/>
            <person name="Kampfer P."/>
            <person name="Glaeser S."/>
        </authorList>
    </citation>
    <scope>NUCLEOTIDE SEQUENCE [LARGE SCALE GENOMIC DNA]</scope>
    <source>
        <strain evidence="2 3">RV15</strain>
    </source>
</reference>